<evidence type="ECO:0000256" key="3">
    <source>
        <dbReference type="ARBA" id="ARBA00023212"/>
    </source>
</evidence>
<feature type="coiled-coil region" evidence="5">
    <location>
        <begin position="210"/>
        <end position="305"/>
    </location>
</feature>
<comment type="similarity">
    <text evidence="4">Belongs to the CEP135/TSGA10 family.</text>
</comment>
<evidence type="ECO:0000313" key="7">
    <source>
        <dbReference type="EMBL" id="KAK7604502.1"/>
    </source>
</evidence>
<feature type="region of interest" description="Disordered" evidence="6">
    <location>
        <begin position="385"/>
        <end position="411"/>
    </location>
</feature>
<keyword evidence="2" id="KW-0963">Cytoplasm</keyword>
<evidence type="ECO:0000256" key="5">
    <source>
        <dbReference type="SAM" id="Coils"/>
    </source>
</evidence>
<evidence type="ECO:0000313" key="8">
    <source>
        <dbReference type="Proteomes" id="UP001367676"/>
    </source>
</evidence>
<gene>
    <name evidence="7" type="ORF">V9T40_005688</name>
</gene>
<evidence type="ECO:0008006" key="9">
    <source>
        <dbReference type="Google" id="ProtNLM"/>
    </source>
</evidence>
<reference evidence="7 8" key="1">
    <citation type="submission" date="2024-03" db="EMBL/GenBank/DDBJ databases">
        <title>Adaptation during the transition from Ophiocordyceps entomopathogen to insect associate is accompanied by gene loss and intensified selection.</title>
        <authorList>
            <person name="Ward C.M."/>
            <person name="Onetto C.A."/>
            <person name="Borneman A.R."/>
        </authorList>
    </citation>
    <scope>NUCLEOTIDE SEQUENCE [LARGE SCALE GENOMIC DNA]</scope>
    <source>
        <strain evidence="7">AWRI1</strain>
        <tissue evidence="7">Single Adult Female</tissue>
    </source>
</reference>
<organism evidence="7 8">
    <name type="scientific">Parthenolecanium corni</name>
    <dbReference type="NCBI Taxonomy" id="536013"/>
    <lineage>
        <taxon>Eukaryota</taxon>
        <taxon>Metazoa</taxon>
        <taxon>Ecdysozoa</taxon>
        <taxon>Arthropoda</taxon>
        <taxon>Hexapoda</taxon>
        <taxon>Insecta</taxon>
        <taxon>Pterygota</taxon>
        <taxon>Neoptera</taxon>
        <taxon>Paraneoptera</taxon>
        <taxon>Hemiptera</taxon>
        <taxon>Sternorrhyncha</taxon>
        <taxon>Coccoidea</taxon>
        <taxon>Coccidae</taxon>
        <taxon>Parthenolecanium</taxon>
    </lineage>
</organism>
<dbReference type="EMBL" id="JBBCAQ010000003">
    <property type="protein sequence ID" value="KAK7604502.1"/>
    <property type="molecule type" value="Genomic_DNA"/>
</dbReference>
<proteinExistence type="inferred from homology"/>
<dbReference type="Proteomes" id="UP001367676">
    <property type="component" value="Unassembled WGS sequence"/>
</dbReference>
<feature type="coiled-coil region" evidence="5">
    <location>
        <begin position="135"/>
        <end position="166"/>
    </location>
</feature>
<dbReference type="InterPro" id="IPR051877">
    <property type="entry name" value="Centriole_BasalBody_StrucProt"/>
</dbReference>
<feature type="coiled-coil region" evidence="5">
    <location>
        <begin position="464"/>
        <end position="689"/>
    </location>
</feature>
<dbReference type="PANTHER" id="PTHR20544">
    <property type="entry name" value="CENTROSOMAL PROTEIN CEP135"/>
    <property type="match status" value="1"/>
</dbReference>
<evidence type="ECO:0000256" key="4">
    <source>
        <dbReference type="ARBA" id="ARBA00038123"/>
    </source>
</evidence>
<evidence type="ECO:0000256" key="6">
    <source>
        <dbReference type="SAM" id="MobiDB-lite"/>
    </source>
</evidence>
<accession>A0AAN9YB02</accession>
<comment type="subcellular location">
    <subcellularLocation>
        <location evidence="1">Cytoplasm</location>
        <location evidence="1">Cytoskeleton</location>
        <location evidence="1">Microtubule organizing center</location>
        <location evidence="1">Centrosome</location>
        <location evidence="1">Centriole</location>
    </subcellularLocation>
</comment>
<keyword evidence="8" id="KW-1185">Reference proteome</keyword>
<dbReference type="GO" id="GO:0005814">
    <property type="term" value="C:centriole"/>
    <property type="evidence" value="ECO:0007669"/>
    <property type="project" value="UniProtKB-SubCell"/>
</dbReference>
<protein>
    <recommendedName>
        <fullName evidence="9">Centrosomal protein of 135 kDa</fullName>
    </recommendedName>
</protein>
<dbReference type="AlphaFoldDB" id="A0AAN9YB02"/>
<evidence type="ECO:0000256" key="2">
    <source>
        <dbReference type="ARBA" id="ARBA00022490"/>
    </source>
</evidence>
<keyword evidence="5" id="KW-0175">Coiled coil</keyword>
<sequence length="691" mass="80323">MSHHENPTIESKCRFLRQQLSALGYDDEFSVISVPLLENLVSDLLQTTDTLRHYKELSQDCLQACHDLETFVDSYKKDNAWLVRELNTLNLNVIIERNAYERRITGKFLMIQQLYSEIFRLNNLLSEGRPVDAVLKETNDDYTNELLEMRQQNAELQRNLNEAILCSHEAKCNALKASGRLPQRNCGCFLIDNPETKNHKDKPDASKEKLKQIEEDLNNLKLKYQKLELASKSPEKVSAESPRNKLASEVVSLKESVKRLENEKAALQNDLQEIQSAHDDLKKLKVKVDKELSELKRLHQENENDSADKEKTLKKCLDNKRLLVNRVQELSIIERDLTLEITRLCNINAVHKRHILELETKLLDMYQRKGKENLASELQITKKPLEKRNIKSTSATKRSKSPGEADSKISESKSLNLVSRIREKYNQQIDTIQEEQRNMDLSEFNLGLGMSNLKPEVISFTDELKLLNNKVDSLKNILSEKEKLISNLQTEKQELSNTLNEVTSTIQRTHECDHCKLAEKMIAEYKEKLLKLEVEKRELQQAQGDYQRTIDCNNQHIMQLRTELHGLQMELQQHKTDSNRFSKLEVETNLSVHSSKVLQKQLEVQLESTMKQLRLMEQETSKAKSELLSLRDENLKFQRMIMDLETEKEKLSTLSAEKSKKLSTLEKTLKSKEYKLTNLEDVINDFKKQLR</sequence>
<feature type="compositionally biased region" description="Basic and acidic residues" evidence="6">
    <location>
        <begin position="401"/>
        <end position="411"/>
    </location>
</feature>
<comment type="caution">
    <text evidence="7">The sequence shown here is derived from an EMBL/GenBank/DDBJ whole genome shotgun (WGS) entry which is preliminary data.</text>
</comment>
<keyword evidence="3" id="KW-0206">Cytoskeleton</keyword>
<name>A0AAN9YB02_9HEMI</name>
<dbReference type="PANTHER" id="PTHR20544:SF2">
    <property type="entry name" value="TESTIS SPECIFIC 10"/>
    <property type="match status" value="1"/>
</dbReference>
<evidence type="ECO:0000256" key="1">
    <source>
        <dbReference type="ARBA" id="ARBA00004114"/>
    </source>
</evidence>